<reference evidence="4" key="1">
    <citation type="submission" date="2021-06" db="EMBL/GenBank/DDBJ databases">
        <authorList>
            <person name="Arsene-Ploetze F."/>
        </authorList>
    </citation>
    <scope>NUCLEOTIDE SEQUENCE</scope>
    <source>
        <strain evidence="4">SBRY1</strain>
    </source>
</reference>
<keyword evidence="2" id="KW-0472">Membrane</keyword>
<keyword evidence="5" id="KW-1185">Reference proteome</keyword>
<evidence type="ECO:0000256" key="1">
    <source>
        <dbReference type="ARBA" id="ARBA00022801"/>
    </source>
</evidence>
<dbReference type="InterPro" id="IPR036457">
    <property type="entry name" value="PPM-type-like_dom_sf"/>
</dbReference>
<accession>A0A9W4M9H6</accession>
<dbReference type="GO" id="GO:0016791">
    <property type="term" value="F:phosphatase activity"/>
    <property type="evidence" value="ECO:0007669"/>
    <property type="project" value="TreeGrafter"/>
</dbReference>
<comment type="caution">
    <text evidence="4">The sequence shown here is derived from an EMBL/GenBank/DDBJ whole genome shotgun (WGS) entry which is preliminary data.</text>
</comment>
<feature type="transmembrane region" description="Helical" evidence="2">
    <location>
        <begin position="111"/>
        <end position="130"/>
    </location>
</feature>
<dbReference type="InterPro" id="IPR001932">
    <property type="entry name" value="PPM-type_phosphatase-like_dom"/>
</dbReference>
<protein>
    <submittedName>
        <fullName evidence="4">Stage II sporulation protein E (SpoIIE)</fullName>
    </submittedName>
</protein>
<evidence type="ECO:0000313" key="4">
    <source>
        <dbReference type="EMBL" id="CAG7640359.1"/>
    </source>
</evidence>
<feature type="domain" description="PPM-type phosphatase" evidence="3">
    <location>
        <begin position="159"/>
        <end position="386"/>
    </location>
</feature>
<keyword evidence="1" id="KW-0378">Hydrolase</keyword>
<dbReference type="Gene3D" id="3.60.40.10">
    <property type="entry name" value="PPM-type phosphatase domain"/>
    <property type="match status" value="1"/>
</dbReference>
<proteinExistence type="predicted"/>
<dbReference type="AlphaFoldDB" id="A0A9W4M9H6"/>
<dbReference type="InterPro" id="IPR052016">
    <property type="entry name" value="Bact_Sigma-Reg"/>
</dbReference>
<feature type="transmembrane region" description="Helical" evidence="2">
    <location>
        <begin position="82"/>
        <end position="99"/>
    </location>
</feature>
<dbReference type="EMBL" id="CAJVAX010000017">
    <property type="protein sequence ID" value="CAG7640359.1"/>
    <property type="molecule type" value="Genomic_DNA"/>
</dbReference>
<evidence type="ECO:0000313" key="5">
    <source>
        <dbReference type="Proteomes" id="UP001153328"/>
    </source>
</evidence>
<dbReference type="Proteomes" id="UP001153328">
    <property type="component" value="Unassembled WGS sequence"/>
</dbReference>
<keyword evidence="2" id="KW-1133">Transmembrane helix</keyword>
<keyword evidence="2" id="KW-0812">Transmembrane</keyword>
<sequence length="387" mass="40506">MPHTWRDRTAADTPATAADVSAYRHKMDNVTLGWPTALVRWIPGGMVAGGVVFDLATPEPYTGDPLFAGGCVLAGATQATRATMITFGAALLAMLALTMEDNRLYDHRGIADLSSVVLAGVIAVAVNRILRRHGRRLATVRGVAEAAQRALLPDPPQRLGPLGIAARYEAAASEARIGGDVYAAQATPYGIRLLIGDVRGKGLGAVGAVGVLLGAFREAADAEPDLPRLADRLDRALDRHQSGSGGETQLEGFTTGLLAEFSADGGTLHLVNRGHPPPYLLTADGSVRTLEPSAPDLPFGMHGLGGVRSVPDTVDVPHGATLLLVTDGVTETRDAAGDFYEPQARLPALGPQAGPQQAVEALLRDLDTWTGGRPGNDDRAVLAVRRD</sequence>
<dbReference type="SMART" id="SM00331">
    <property type="entry name" value="PP2C_SIG"/>
    <property type="match status" value="1"/>
</dbReference>
<organism evidence="4 5">
    <name type="scientific">Actinacidiphila bryophytorum</name>
    <dbReference type="NCBI Taxonomy" id="1436133"/>
    <lineage>
        <taxon>Bacteria</taxon>
        <taxon>Bacillati</taxon>
        <taxon>Actinomycetota</taxon>
        <taxon>Actinomycetes</taxon>
        <taxon>Kitasatosporales</taxon>
        <taxon>Streptomycetaceae</taxon>
        <taxon>Actinacidiphila</taxon>
    </lineage>
</organism>
<dbReference type="Pfam" id="PF07228">
    <property type="entry name" value="SpoIIE"/>
    <property type="match status" value="1"/>
</dbReference>
<dbReference type="PANTHER" id="PTHR43156:SF2">
    <property type="entry name" value="STAGE II SPORULATION PROTEIN E"/>
    <property type="match status" value="1"/>
</dbReference>
<dbReference type="SUPFAM" id="SSF81606">
    <property type="entry name" value="PP2C-like"/>
    <property type="match status" value="1"/>
</dbReference>
<gene>
    <name evidence="4" type="ORF">SBRY_30421</name>
</gene>
<name>A0A9W4M9H6_9ACTN</name>
<evidence type="ECO:0000256" key="2">
    <source>
        <dbReference type="SAM" id="Phobius"/>
    </source>
</evidence>
<dbReference type="PANTHER" id="PTHR43156">
    <property type="entry name" value="STAGE II SPORULATION PROTEIN E-RELATED"/>
    <property type="match status" value="1"/>
</dbReference>
<evidence type="ECO:0000259" key="3">
    <source>
        <dbReference type="SMART" id="SM00331"/>
    </source>
</evidence>
<dbReference type="FunFam" id="3.60.40.10:FF:000058">
    <property type="entry name" value="Stage II sporulation protein E"/>
    <property type="match status" value="1"/>
</dbReference>